<keyword evidence="3 6" id="KW-0812">Transmembrane</keyword>
<feature type="transmembrane region" description="Helical" evidence="7">
    <location>
        <begin position="47"/>
        <end position="66"/>
    </location>
</feature>
<dbReference type="SUPFAM" id="SSF81338">
    <property type="entry name" value="Aquaporin-like"/>
    <property type="match status" value="1"/>
</dbReference>
<keyword evidence="5 7" id="KW-0472">Membrane</keyword>
<dbReference type="PANTHER" id="PTHR19139">
    <property type="entry name" value="AQUAPORIN TRANSPORTER"/>
    <property type="match status" value="1"/>
</dbReference>
<dbReference type="PANTHER" id="PTHR19139:SF199">
    <property type="entry name" value="MIP17260P"/>
    <property type="match status" value="1"/>
</dbReference>
<dbReference type="PRINTS" id="PR00783">
    <property type="entry name" value="MINTRINSICP"/>
</dbReference>
<comment type="similarity">
    <text evidence="2 6">Belongs to the MIP/aquaporin (TC 1.A.8) family.</text>
</comment>
<feature type="transmembrane region" description="Helical" evidence="7">
    <location>
        <begin position="204"/>
        <end position="222"/>
    </location>
</feature>
<dbReference type="GO" id="GO:0015267">
    <property type="term" value="F:channel activity"/>
    <property type="evidence" value="ECO:0007669"/>
    <property type="project" value="InterPro"/>
</dbReference>
<dbReference type="Proteomes" id="UP000192660">
    <property type="component" value="Unassembled WGS sequence"/>
</dbReference>
<feature type="transmembrane region" description="Helical" evidence="7">
    <location>
        <begin position="7"/>
        <end position="27"/>
    </location>
</feature>
<feature type="transmembrane region" description="Helical" evidence="7">
    <location>
        <begin position="130"/>
        <end position="154"/>
    </location>
</feature>
<feature type="transmembrane region" description="Helical" evidence="7">
    <location>
        <begin position="87"/>
        <end position="110"/>
    </location>
</feature>
<accession>A0A1W1WFE9</accession>
<evidence type="ECO:0000256" key="2">
    <source>
        <dbReference type="ARBA" id="ARBA00006175"/>
    </source>
</evidence>
<dbReference type="PROSITE" id="PS51257">
    <property type="entry name" value="PROKAR_LIPOPROTEIN"/>
    <property type="match status" value="1"/>
</dbReference>
<dbReference type="EMBL" id="FWWY01000001">
    <property type="protein sequence ID" value="SMC05017.1"/>
    <property type="molecule type" value="Genomic_DNA"/>
</dbReference>
<feature type="transmembrane region" description="Helical" evidence="7">
    <location>
        <begin position="166"/>
        <end position="184"/>
    </location>
</feature>
<evidence type="ECO:0000313" key="8">
    <source>
        <dbReference type="EMBL" id="SMC05017.1"/>
    </source>
</evidence>
<dbReference type="InterPro" id="IPR023271">
    <property type="entry name" value="Aquaporin-like"/>
</dbReference>
<reference evidence="9" key="1">
    <citation type="submission" date="2017-04" db="EMBL/GenBank/DDBJ databases">
        <authorList>
            <person name="Varghese N."/>
            <person name="Submissions S."/>
        </authorList>
    </citation>
    <scope>NUCLEOTIDE SEQUENCE [LARGE SCALE GENOMIC DNA]</scope>
    <source>
        <strain evidence="9">DSM 9293</strain>
    </source>
</reference>
<dbReference type="STRING" id="28034.BFX07_15145"/>
<evidence type="ECO:0000256" key="5">
    <source>
        <dbReference type="ARBA" id="ARBA00023136"/>
    </source>
</evidence>
<comment type="subcellular location">
    <subcellularLocation>
        <location evidence="1">Membrane</location>
        <topology evidence="1">Multi-pass membrane protein</topology>
    </subcellularLocation>
</comment>
<keyword evidence="9" id="KW-1185">Reference proteome</keyword>
<dbReference type="RefSeq" id="WP_176213219.1">
    <property type="nucleotide sequence ID" value="NZ_FWWY01000001.1"/>
</dbReference>
<dbReference type="InterPro" id="IPR034294">
    <property type="entry name" value="Aquaporin_transptr"/>
</dbReference>
<proteinExistence type="inferred from homology"/>
<dbReference type="Gene3D" id="1.20.1080.10">
    <property type="entry name" value="Glycerol uptake facilitator protein"/>
    <property type="match status" value="1"/>
</dbReference>
<dbReference type="AlphaFoldDB" id="A0A1W1WFE9"/>
<dbReference type="InterPro" id="IPR000425">
    <property type="entry name" value="MIP"/>
</dbReference>
<evidence type="ECO:0000256" key="6">
    <source>
        <dbReference type="RuleBase" id="RU000477"/>
    </source>
</evidence>
<evidence type="ECO:0000256" key="3">
    <source>
        <dbReference type="ARBA" id="ARBA00022692"/>
    </source>
</evidence>
<dbReference type="GO" id="GO:0005886">
    <property type="term" value="C:plasma membrane"/>
    <property type="evidence" value="ECO:0007669"/>
    <property type="project" value="TreeGrafter"/>
</dbReference>
<protein>
    <submittedName>
        <fullName evidence="8">Aquaporin Z</fullName>
    </submittedName>
</protein>
<organism evidence="8 9">
    <name type="scientific">Sulfobacillus thermosulfidooxidans (strain DSM 9293 / VKM B-1269 / AT-1)</name>
    <dbReference type="NCBI Taxonomy" id="929705"/>
    <lineage>
        <taxon>Bacteria</taxon>
        <taxon>Bacillati</taxon>
        <taxon>Bacillota</taxon>
        <taxon>Clostridia</taxon>
        <taxon>Eubacteriales</taxon>
        <taxon>Clostridiales Family XVII. Incertae Sedis</taxon>
        <taxon>Sulfobacillus</taxon>
    </lineage>
</organism>
<keyword evidence="4 7" id="KW-1133">Transmembrane helix</keyword>
<dbReference type="Pfam" id="PF00230">
    <property type="entry name" value="MIP"/>
    <property type="match status" value="1"/>
</dbReference>
<evidence type="ECO:0000256" key="4">
    <source>
        <dbReference type="ARBA" id="ARBA00022989"/>
    </source>
</evidence>
<name>A0A1W1WFE9_SULTA</name>
<sequence>MKVLFLGFSEFVGTFLLIAVGCSFVVVDFAASSPVVHWIPDAGLRRALTGFLFGCTGGLIALSWVGKWSGAHINPVVTVAFWWRKKIAWPTALIYIVAQCAGAIGGAWTLRIWGAWAKMTQDAITVPGRLGPIIAALGELGATFCLIVGLFVFLGHKPLRRFTPGLFPLLYAFLVYIEAPLSGTSTNPARTLGPEIIAHDFSGWWVYWIGPLFGCVVGLFVLDRLLPYLSQEILTAKISYIHHDPHRMLSG</sequence>
<evidence type="ECO:0000256" key="7">
    <source>
        <dbReference type="SAM" id="Phobius"/>
    </source>
</evidence>
<gene>
    <name evidence="8" type="ORF">SAMN00768000_1979</name>
</gene>
<keyword evidence="6" id="KW-0813">Transport</keyword>
<evidence type="ECO:0000313" key="9">
    <source>
        <dbReference type="Proteomes" id="UP000192660"/>
    </source>
</evidence>
<evidence type="ECO:0000256" key="1">
    <source>
        <dbReference type="ARBA" id="ARBA00004141"/>
    </source>
</evidence>